<dbReference type="Proteomes" id="UP000265520">
    <property type="component" value="Unassembled WGS sequence"/>
</dbReference>
<proteinExistence type="predicted"/>
<dbReference type="AlphaFoldDB" id="A0A392TDF8"/>
<reference evidence="1 2" key="1">
    <citation type="journal article" date="2018" name="Front. Plant Sci.">
        <title>Red Clover (Trifolium pratense) and Zigzag Clover (T. medium) - A Picture of Genomic Similarities and Differences.</title>
        <authorList>
            <person name="Dluhosova J."/>
            <person name="Istvanek J."/>
            <person name="Nedelnik J."/>
            <person name="Repkova J."/>
        </authorList>
    </citation>
    <scope>NUCLEOTIDE SEQUENCE [LARGE SCALE GENOMIC DNA]</scope>
    <source>
        <strain evidence="2">cv. 10/8</strain>
        <tissue evidence="1">Leaf</tissue>
    </source>
</reference>
<comment type="caution">
    <text evidence="1">The sequence shown here is derived from an EMBL/GenBank/DDBJ whole genome shotgun (WGS) entry which is preliminary data.</text>
</comment>
<protein>
    <submittedName>
        <fullName evidence="1">Uncharacterized protein</fullName>
    </submittedName>
</protein>
<name>A0A392TDF8_9FABA</name>
<dbReference type="EMBL" id="LXQA010543386">
    <property type="protein sequence ID" value="MCI58260.1"/>
    <property type="molecule type" value="Genomic_DNA"/>
</dbReference>
<accession>A0A392TDF8</accession>
<feature type="non-terminal residue" evidence="1">
    <location>
        <position position="1"/>
    </location>
</feature>
<sequence>LTNQMGLEAAVEAAAEFLNKNLY</sequence>
<keyword evidence="2" id="KW-1185">Reference proteome</keyword>
<organism evidence="1 2">
    <name type="scientific">Trifolium medium</name>
    <dbReference type="NCBI Taxonomy" id="97028"/>
    <lineage>
        <taxon>Eukaryota</taxon>
        <taxon>Viridiplantae</taxon>
        <taxon>Streptophyta</taxon>
        <taxon>Embryophyta</taxon>
        <taxon>Tracheophyta</taxon>
        <taxon>Spermatophyta</taxon>
        <taxon>Magnoliopsida</taxon>
        <taxon>eudicotyledons</taxon>
        <taxon>Gunneridae</taxon>
        <taxon>Pentapetalae</taxon>
        <taxon>rosids</taxon>
        <taxon>fabids</taxon>
        <taxon>Fabales</taxon>
        <taxon>Fabaceae</taxon>
        <taxon>Papilionoideae</taxon>
        <taxon>50 kb inversion clade</taxon>
        <taxon>NPAAA clade</taxon>
        <taxon>Hologalegina</taxon>
        <taxon>IRL clade</taxon>
        <taxon>Trifolieae</taxon>
        <taxon>Trifolium</taxon>
    </lineage>
</organism>
<evidence type="ECO:0000313" key="1">
    <source>
        <dbReference type="EMBL" id="MCI58260.1"/>
    </source>
</evidence>
<evidence type="ECO:0000313" key="2">
    <source>
        <dbReference type="Proteomes" id="UP000265520"/>
    </source>
</evidence>